<protein>
    <submittedName>
        <fullName evidence="2">30332_t:CDS:1</fullName>
    </submittedName>
</protein>
<accession>A0ABN7WQH6</accession>
<evidence type="ECO:0000313" key="2">
    <source>
        <dbReference type="EMBL" id="CAG8837927.1"/>
    </source>
</evidence>
<dbReference type="PROSITE" id="PS50011">
    <property type="entry name" value="PROTEIN_KINASE_DOM"/>
    <property type="match status" value="1"/>
</dbReference>
<feature type="domain" description="Protein kinase" evidence="1">
    <location>
        <begin position="32"/>
        <end position="254"/>
    </location>
</feature>
<dbReference type="InterPro" id="IPR000719">
    <property type="entry name" value="Prot_kinase_dom"/>
</dbReference>
<dbReference type="Proteomes" id="UP000789901">
    <property type="component" value="Unassembled WGS sequence"/>
</dbReference>
<proteinExistence type="predicted"/>
<gene>
    <name evidence="2" type="ORF">GMARGA_LOCUS33726</name>
</gene>
<dbReference type="SUPFAM" id="SSF56112">
    <property type="entry name" value="Protein kinase-like (PK-like)"/>
    <property type="match status" value="1"/>
</dbReference>
<dbReference type="InterPro" id="IPR001245">
    <property type="entry name" value="Ser-Thr/Tyr_kinase_cat_dom"/>
</dbReference>
<dbReference type="CDD" id="cd00180">
    <property type="entry name" value="PKc"/>
    <property type="match status" value="1"/>
</dbReference>
<name>A0ABN7WQH6_GIGMA</name>
<feature type="non-terminal residue" evidence="2">
    <location>
        <position position="254"/>
    </location>
</feature>
<reference evidence="2 3" key="1">
    <citation type="submission" date="2021-06" db="EMBL/GenBank/DDBJ databases">
        <authorList>
            <person name="Kallberg Y."/>
            <person name="Tangrot J."/>
            <person name="Rosling A."/>
        </authorList>
    </citation>
    <scope>NUCLEOTIDE SEQUENCE [LARGE SCALE GENOMIC DNA]</scope>
    <source>
        <strain evidence="2 3">120-4 pot B 10/14</strain>
    </source>
</reference>
<evidence type="ECO:0000313" key="3">
    <source>
        <dbReference type="Proteomes" id="UP000789901"/>
    </source>
</evidence>
<dbReference type="InterPro" id="IPR051681">
    <property type="entry name" value="Ser/Thr_Kinases-Pseudokinases"/>
</dbReference>
<feature type="non-terminal residue" evidence="2">
    <location>
        <position position="1"/>
    </location>
</feature>
<comment type="caution">
    <text evidence="2">The sequence shown here is derived from an EMBL/GenBank/DDBJ whole genome shotgun (WGS) entry which is preliminary data.</text>
</comment>
<sequence>IVASGNRKIDYAIQSMQNHPVFSITIIEYSEFSNIETLGRDGFSVVFKANYEDNVVALKVVEGSKNMPSNFLNELKCHQSCRDSSGFLKLYGVSIEPSTKDYILVMKFMAIMDLRRNLAQTKSFKTIVYILFNIAKDLMSIHNNGLIHRDLHCGNILQNENDESYISDLDLIRMIALQGLRPSIPDDLPRFYQNLMVRCWDQNPLLRPNTEEILYQLWDWHINVTIQKEITKYDQIRCKKEIKENIQYNTELYT</sequence>
<evidence type="ECO:0000259" key="1">
    <source>
        <dbReference type="PROSITE" id="PS50011"/>
    </source>
</evidence>
<dbReference type="InterPro" id="IPR011009">
    <property type="entry name" value="Kinase-like_dom_sf"/>
</dbReference>
<dbReference type="Gene3D" id="1.10.510.10">
    <property type="entry name" value="Transferase(Phosphotransferase) domain 1"/>
    <property type="match status" value="2"/>
</dbReference>
<dbReference type="PANTHER" id="PTHR44329">
    <property type="entry name" value="SERINE/THREONINE-PROTEIN KINASE TNNI3K-RELATED"/>
    <property type="match status" value="1"/>
</dbReference>
<dbReference type="EMBL" id="CAJVQB010056910">
    <property type="protein sequence ID" value="CAG8837927.1"/>
    <property type="molecule type" value="Genomic_DNA"/>
</dbReference>
<organism evidence="2 3">
    <name type="scientific">Gigaspora margarita</name>
    <dbReference type="NCBI Taxonomy" id="4874"/>
    <lineage>
        <taxon>Eukaryota</taxon>
        <taxon>Fungi</taxon>
        <taxon>Fungi incertae sedis</taxon>
        <taxon>Mucoromycota</taxon>
        <taxon>Glomeromycotina</taxon>
        <taxon>Glomeromycetes</taxon>
        <taxon>Diversisporales</taxon>
        <taxon>Gigasporaceae</taxon>
        <taxon>Gigaspora</taxon>
    </lineage>
</organism>
<keyword evidence="3" id="KW-1185">Reference proteome</keyword>
<dbReference type="Pfam" id="PF07714">
    <property type="entry name" value="PK_Tyr_Ser-Thr"/>
    <property type="match status" value="1"/>
</dbReference>